<evidence type="ECO:0000313" key="1">
    <source>
        <dbReference type="EMBL" id="PJE57683.1"/>
    </source>
</evidence>
<dbReference type="EMBL" id="PFDX01000008">
    <property type="protein sequence ID" value="PJE57683.1"/>
    <property type="molecule type" value="Genomic_DNA"/>
</dbReference>
<organism evidence="1 2">
    <name type="scientific">Candidatus Portnoybacteria bacterium CG10_big_fil_rev_8_21_14_0_10_38_18</name>
    <dbReference type="NCBI Taxonomy" id="1974813"/>
    <lineage>
        <taxon>Bacteria</taxon>
        <taxon>Candidatus Portnoyibacteriota</taxon>
    </lineage>
</organism>
<name>A0A2M8KCR5_9BACT</name>
<proteinExistence type="predicted"/>
<protein>
    <submittedName>
        <fullName evidence="1">Uncharacterized protein</fullName>
    </submittedName>
</protein>
<sequence length="81" mass="9558">MKKGEWVKWVKENNRWPYLLVEDLNKKKAEYGEGPFEIIDVIRKPEMPDIVFIDKNGNEARVCSLWFETVLLEENSNSSVN</sequence>
<accession>A0A2M8KCR5</accession>
<evidence type="ECO:0000313" key="2">
    <source>
        <dbReference type="Proteomes" id="UP000231648"/>
    </source>
</evidence>
<gene>
    <name evidence="1" type="ORF">COU82_00585</name>
</gene>
<reference evidence="2" key="1">
    <citation type="submission" date="2017-09" db="EMBL/GenBank/DDBJ databases">
        <title>Depth-based differentiation of microbial function through sediment-hosted aquifers and enrichment of novel symbionts in the deep terrestrial subsurface.</title>
        <authorList>
            <person name="Probst A.J."/>
            <person name="Ladd B."/>
            <person name="Jarett J.K."/>
            <person name="Geller-Mcgrath D.E."/>
            <person name="Sieber C.M.K."/>
            <person name="Emerson J.B."/>
            <person name="Anantharaman K."/>
            <person name="Thomas B.C."/>
            <person name="Malmstrom R."/>
            <person name="Stieglmeier M."/>
            <person name="Klingl A."/>
            <person name="Woyke T."/>
            <person name="Ryan C.M."/>
            <person name="Banfield J.F."/>
        </authorList>
    </citation>
    <scope>NUCLEOTIDE SEQUENCE [LARGE SCALE GENOMIC DNA]</scope>
</reference>
<dbReference type="AlphaFoldDB" id="A0A2M8KCR5"/>
<dbReference type="Proteomes" id="UP000231648">
    <property type="component" value="Unassembled WGS sequence"/>
</dbReference>
<comment type="caution">
    <text evidence="1">The sequence shown here is derived from an EMBL/GenBank/DDBJ whole genome shotgun (WGS) entry which is preliminary data.</text>
</comment>